<evidence type="ECO:0000313" key="1">
    <source>
        <dbReference type="EMBL" id="SLM31549.1"/>
    </source>
</evidence>
<protein>
    <submittedName>
        <fullName evidence="1">Uncharacterized protein</fullName>
    </submittedName>
</protein>
<organism evidence="1 2">
    <name type="scientific">Desulfamplus magnetovallimortis</name>
    <dbReference type="NCBI Taxonomy" id="1246637"/>
    <lineage>
        <taxon>Bacteria</taxon>
        <taxon>Pseudomonadati</taxon>
        <taxon>Thermodesulfobacteriota</taxon>
        <taxon>Desulfobacteria</taxon>
        <taxon>Desulfobacterales</taxon>
        <taxon>Desulfobacteraceae</taxon>
        <taxon>Desulfamplus</taxon>
    </lineage>
</organism>
<evidence type="ECO:0000313" key="2">
    <source>
        <dbReference type="Proteomes" id="UP000191931"/>
    </source>
</evidence>
<proteinExistence type="predicted"/>
<dbReference type="AlphaFoldDB" id="A0A1W1HGE4"/>
<reference evidence="1 2" key="1">
    <citation type="submission" date="2017-03" db="EMBL/GenBank/DDBJ databases">
        <authorList>
            <person name="Afonso C.L."/>
            <person name="Miller P.J."/>
            <person name="Scott M.A."/>
            <person name="Spackman E."/>
            <person name="Goraichik I."/>
            <person name="Dimitrov K.M."/>
            <person name="Suarez D.L."/>
            <person name="Swayne D.E."/>
        </authorList>
    </citation>
    <scope>NUCLEOTIDE SEQUENCE [LARGE SCALE GENOMIC DNA]</scope>
    <source>
        <strain evidence="1">PRJEB14757</strain>
    </source>
</reference>
<gene>
    <name evidence="1" type="ORF">MTBBW1_350040</name>
</gene>
<sequence>MTMTNGNLETTDSLTMERGLSQFLALTIWIHICNKKETSWQIIYCPAIITTVVN</sequence>
<dbReference type="EMBL" id="FWEV01000276">
    <property type="protein sequence ID" value="SLM31549.1"/>
    <property type="molecule type" value="Genomic_DNA"/>
</dbReference>
<dbReference type="Proteomes" id="UP000191931">
    <property type="component" value="Unassembled WGS sequence"/>
</dbReference>
<accession>A0A1W1HGE4</accession>
<dbReference type="STRING" id="1246637.MTBBW1_350040"/>
<name>A0A1W1HGE4_9BACT</name>
<keyword evidence="2" id="KW-1185">Reference proteome</keyword>